<evidence type="ECO:0000259" key="2">
    <source>
        <dbReference type="PROSITE" id="PS50943"/>
    </source>
</evidence>
<evidence type="ECO:0000313" key="4">
    <source>
        <dbReference type="Proteomes" id="UP000245250"/>
    </source>
</evidence>
<dbReference type="PANTHER" id="PTHR46558">
    <property type="entry name" value="TRACRIPTIONAL REGULATORY PROTEIN-RELATED-RELATED"/>
    <property type="match status" value="1"/>
</dbReference>
<gene>
    <name evidence="3" type="ORF">HYN56_15825</name>
</gene>
<dbReference type="KEGG" id="fcr:HYN56_15825"/>
<evidence type="ECO:0000313" key="3">
    <source>
        <dbReference type="EMBL" id="AWK05627.1"/>
    </source>
</evidence>
<name>A0A2S1YNF2_9FLAO</name>
<dbReference type="Gene3D" id="1.10.260.40">
    <property type="entry name" value="lambda repressor-like DNA-binding domains"/>
    <property type="match status" value="1"/>
</dbReference>
<dbReference type="Pfam" id="PF01381">
    <property type="entry name" value="HTH_3"/>
    <property type="match status" value="1"/>
</dbReference>
<sequence length="106" mass="12447">MFIMDIGFKIKKLRESRNLTQDQLAVELDISQSELSKIENGKAKKIDFHLMGKVCAFFNKDFVYFQEKHDPAKILDNFNIDISTEKILDELSRISNEYKKKLNDTE</sequence>
<accession>A0A2S1YNF2</accession>
<feature type="domain" description="HTH cro/C1-type" evidence="2">
    <location>
        <begin position="10"/>
        <end position="65"/>
    </location>
</feature>
<dbReference type="SUPFAM" id="SSF47413">
    <property type="entry name" value="lambda repressor-like DNA-binding domains"/>
    <property type="match status" value="1"/>
</dbReference>
<dbReference type="GO" id="GO:0003677">
    <property type="term" value="F:DNA binding"/>
    <property type="evidence" value="ECO:0007669"/>
    <property type="project" value="UniProtKB-KW"/>
</dbReference>
<dbReference type="CDD" id="cd00093">
    <property type="entry name" value="HTH_XRE"/>
    <property type="match status" value="1"/>
</dbReference>
<keyword evidence="4" id="KW-1185">Reference proteome</keyword>
<evidence type="ECO:0000256" key="1">
    <source>
        <dbReference type="ARBA" id="ARBA00023125"/>
    </source>
</evidence>
<dbReference type="PROSITE" id="PS50943">
    <property type="entry name" value="HTH_CROC1"/>
    <property type="match status" value="1"/>
</dbReference>
<dbReference type="InterPro" id="IPR010982">
    <property type="entry name" value="Lambda_DNA-bd_dom_sf"/>
</dbReference>
<dbReference type="Proteomes" id="UP000245250">
    <property type="component" value="Chromosome"/>
</dbReference>
<dbReference type="EMBL" id="CP029255">
    <property type="protein sequence ID" value="AWK05627.1"/>
    <property type="molecule type" value="Genomic_DNA"/>
</dbReference>
<proteinExistence type="predicted"/>
<dbReference type="PANTHER" id="PTHR46558:SF4">
    <property type="entry name" value="DNA-BIDING PHAGE PROTEIN"/>
    <property type="match status" value="1"/>
</dbReference>
<dbReference type="AlphaFoldDB" id="A0A2S1YNF2"/>
<keyword evidence="1" id="KW-0238">DNA-binding</keyword>
<reference evidence="3 4" key="1">
    <citation type="submission" date="2018-05" db="EMBL/GenBank/DDBJ databases">
        <title>Genome sequencing of Flavobacterium sp. HYN0056.</title>
        <authorList>
            <person name="Yi H."/>
            <person name="Baek C."/>
        </authorList>
    </citation>
    <scope>NUCLEOTIDE SEQUENCE [LARGE SCALE GENOMIC DNA]</scope>
    <source>
        <strain evidence="3 4">HYN0056</strain>
    </source>
</reference>
<dbReference type="OrthoDB" id="959032at2"/>
<dbReference type="InterPro" id="IPR001387">
    <property type="entry name" value="Cro/C1-type_HTH"/>
</dbReference>
<dbReference type="SMART" id="SM00530">
    <property type="entry name" value="HTH_XRE"/>
    <property type="match status" value="1"/>
</dbReference>
<protein>
    <recommendedName>
        <fullName evidence="2">HTH cro/C1-type domain-containing protein</fullName>
    </recommendedName>
</protein>
<organism evidence="3 4">
    <name type="scientific">Flavobacterium crocinum</name>
    <dbReference type="NCBI Taxonomy" id="2183896"/>
    <lineage>
        <taxon>Bacteria</taxon>
        <taxon>Pseudomonadati</taxon>
        <taxon>Bacteroidota</taxon>
        <taxon>Flavobacteriia</taxon>
        <taxon>Flavobacteriales</taxon>
        <taxon>Flavobacteriaceae</taxon>
        <taxon>Flavobacterium</taxon>
    </lineage>
</organism>